<keyword evidence="2" id="KW-1185">Reference proteome</keyword>
<comment type="caution">
    <text evidence="1">The sequence shown here is derived from an EMBL/GenBank/DDBJ whole genome shotgun (WGS) entry which is preliminary data.</text>
</comment>
<dbReference type="EMBL" id="JAMKPW020000005">
    <property type="protein sequence ID" value="KAK8217408.1"/>
    <property type="molecule type" value="Genomic_DNA"/>
</dbReference>
<dbReference type="EC" id="2.3.2.23" evidence="1"/>
<keyword evidence="1" id="KW-0808">Transferase</keyword>
<sequence>MSTSARRRLMRDFKRMQTDPPAGVSASPIADNVMTWNAVIIGPSDTPFEDGTFRLVMHFEEQYPNKPPGVKFISQMFHPNVYGTGELCLDILQNRWSPTYDVAAILTSIQSLLNDPNTSSPANVEASNLYKDNRREASWRTMTDVDPNEESLARPAALKGQAWPLRKSQASGEVEDITAILSVLFTGRSAISVVLGQALL</sequence>
<evidence type="ECO:0000313" key="2">
    <source>
        <dbReference type="Proteomes" id="UP001320706"/>
    </source>
</evidence>
<organism evidence="1 2">
    <name type="scientific">Zalaria obscura</name>
    <dbReference type="NCBI Taxonomy" id="2024903"/>
    <lineage>
        <taxon>Eukaryota</taxon>
        <taxon>Fungi</taxon>
        <taxon>Dikarya</taxon>
        <taxon>Ascomycota</taxon>
        <taxon>Pezizomycotina</taxon>
        <taxon>Dothideomycetes</taxon>
        <taxon>Dothideomycetidae</taxon>
        <taxon>Dothideales</taxon>
        <taxon>Zalariaceae</taxon>
        <taxon>Zalaria</taxon>
    </lineage>
</organism>
<dbReference type="Proteomes" id="UP001320706">
    <property type="component" value="Unassembled WGS sequence"/>
</dbReference>
<reference evidence="1" key="1">
    <citation type="submission" date="2024-02" db="EMBL/GenBank/DDBJ databases">
        <title>Metagenome Assembled Genome of Zalaria obscura JY119.</title>
        <authorList>
            <person name="Vighnesh L."/>
            <person name="Jagadeeshwari U."/>
            <person name="Venkata Ramana C."/>
            <person name="Sasikala C."/>
        </authorList>
    </citation>
    <scope>NUCLEOTIDE SEQUENCE</scope>
    <source>
        <strain evidence="1">JY119</strain>
    </source>
</reference>
<accession>A0ACC3SKW4</accession>
<name>A0ACC3SKW4_9PEZI</name>
<gene>
    <name evidence="1" type="primary">UBC2</name>
    <name evidence="1" type="ORF">M8818_001164</name>
</gene>
<proteinExistence type="predicted"/>
<evidence type="ECO:0000313" key="1">
    <source>
        <dbReference type="EMBL" id="KAK8217408.1"/>
    </source>
</evidence>
<protein>
    <submittedName>
        <fullName evidence="1">Ubiquitin-conjugating enzyme E2 2</fullName>
        <ecNumber evidence="1">2.3.2.23</ecNumber>
    </submittedName>
</protein>
<keyword evidence="1" id="KW-0012">Acyltransferase</keyword>